<dbReference type="InterPro" id="IPR003598">
    <property type="entry name" value="Ig_sub2"/>
</dbReference>
<dbReference type="SMART" id="SM00408">
    <property type="entry name" value="IGc2"/>
    <property type="match status" value="1"/>
</dbReference>
<dbReference type="EMBL" id="OU898276">
    <property type="protein sequence ID" value="CAG9826454.1"/>
    <property type="molecule type" value="Genomic_DNA"/>
</dbReference>
<proteinExistence type="predicted"/>
<organism evidence="2 3">
    <name type="scientific">Diabrotica balteata</name>
    <name type="common">Banded cucumber beetle</name>
    <dbReference type="NCBI Taxonomy" id="107213"/>
    <lineage>
        <taxon>Eukaryota</taxon>
        <taxon>Metazoa</taxon>
        <taxon>Ecdysozoa</taxon>
        <taxon>Arthropoda</taxon>
        <taxon>Hexapoda</taxon>
        <taxon>Insecta</taxon>
        <taxon>Pterygota</taxon>
        <taxon>Neoptera</taxon>
        <taxon>Endopterygota</taxon>
        <taxon>Coleoptera</taxon>
        <taxon>Polyphaga</taxon>
        <taxon>Cucujiformia</taxon>
        <taxon>Chrysomeloidea</taxon>
        <taxon>Chrysomelidae</taxon>
        <taxon>Galerucinae</taxon>
        <taxon>Diabroticina</taxon>
        <taxon>Diabroticites</taxon>
        <taxon>Diabrotica</taxon>
    </lineage>
</organism>
<dbReference type="Gene3D" id="2.60.40.10">
    <property type="entry name" value="Immunoglobulins"/>
    <property type="match status" value="1"/>
</dbReference>
<dbReference type="Pfam" id="PF13927">
    <property type="entry name" value="Ig_3"/>
    <property type="match status" value="1"/>
</dbReference>
<dbReference type="InterPro" id="IPR007110">
    <property type="entry name" value="Ig-like_dom"/>
</dbReference>
<name>A0A9N9X8U2_DIABA</name>
<dbReference type="PROSITE" id="PS50835">
    <property type="entry name" value="IG_LIKE"/>
    <property type="match status" value="1"/>
</dbReference>
<sequence>MNTPYFRGYVHPKSHTRHPHTSSAHRRSIRADIRTNLSHDDVEYSDVYSKQGDQLVLECAVNINFSTSIWLKDGQIVQTILKDNTNNKRVIGHRFLVDVSGNLLIDNVRLEDDGKWQCEAEDAFGFVVQGKPIQLTILAQPCKSVNFFSGTIIMQKIECAGIDYKRSSPEPSSFCHTKCLFSSL</sequence>
<gene>
    <name evidence="2" type="ORF">DIABBA_LOCUS569</name>
</gene>
<dbReference type="InterPro" id="IPR003599">
    <property type="entry name" value="Ig_sub"/>
</dbReference>
<dbReference type="InterPro" id="IPR013783">
    <property type="entry name" value="Ig-like_fold"/>
</dbReference>
<evidence type="ECO:0000313" key="2">
    <source>
        <dbReference type="EMBL" id="CAG9826454.1"/>
    </source>
</evidence>
<evidence type="ECO:0000259" key="1">
    <source>
        <dbReference type="PROSITE" id="PS50835"/>
    </source>
</evidence>
<dbReference type="Proteomes" id="UP001153709">
    <property type="component" value="Chromosome 1"/>
</dbReference>
<dbReference type="OrthoDB" id="9442762at2759"/>
<accession>A0A9N9X8U2</accession>
<reference evidence="2" key="1">
    <citation type="submission" date="2022-01" db="EMBL/GenBank/DDBJ databases">
        <authorList>
            <person name="King R."/>
        </authorList>
    </citation>
    <scope>NUCLEOTIDE SEQUENCE</scope>
</reference>
<feature type="domain" description="Ig-like" evidence="1">
    <location>
        <begin position="19"/>
        <end position="134"/>
    </location>
</feature>
<protein>
    <recommendedName>
        <fullName evidence="1">Ig-like domain-containing protein</fullName>
    </recommendedName>
</protein>
<dbReference type="SMART" id="SM00409">
    <property type="entry name" value="IG"/>
    <property type="match status" value="1"/>
</dbReference>
<dbReference type="AlphaFoldDB" id="A0A9N9X8U2"/>
<evidence type="ECO:0000313" key="3">
    <source>
        <dbReference type="Proteomes" id="UP001153709"/>
    </source>
</evidence>
<keyword evidence="3" id="KW-1185">Reference proteome</keyword>
<dbReference type="SUPFAM" id="SSF48726">
    <property type="entry name" value="Immunoglobulin"/>
    <property type="match status" value="1"/>
</dbReference>
<dbReference type="InterPro" id="IPR036179">
    <property type="entry name" value="Ig-like_dom_sf"/>
</dbReference>